<dbReference type="GO" id="GO:0003677">
    <property type="term" value="F:DNA binding"/>
    <property type="evidence" value="ECO:0007669"/>
    <property type="project" value="UniProtKB-KW"/>
</dbReference>
<protein>
    <submittedName>
        <fullName evidence="7">GntR family transcriptional regulator</fullName>
    </submittedName>
</protein>
<dbReference type="InterPro" id="IPR004839">
    <property type="entry name" value="Aminotransferase_I/II_large"/>
</dbReference>
<dbReference type="Gene3D" id="1.10.10.10">
    <property type="entry name" value="Winged helix-like DNA-binding domain superfamily/Winged helix DNA-binding domain"/>
    <property type="match status" value="1"/>
</dbReference>
<evidence type="ECO:0000313" key="7">
    <source>
        <dbReference type="EMBL" id="POG11061.1"/>
    </source>
</evidence>
<dbReference type="InterPro" id="IPR015421">
    <property type="entry name" value="PyrdxlP-dep_Trfase_major"/>
</dbReference>
<comment type="similarity">
    <text evidence="1">In the C-terminal section; belongs to the class-I pyridoxal-phosphate-dependent aminotransferase family.</text>
</comment>
<dbReference type="RefSeq" id="WP_103447819.1">
    <property type="nucleotide sequence ID" value="NZ_MINH01000019.1"/>
</dbReference>
<dbReference type="SUPFAM" id="SSF46785">
    <property type="entry name" value="Winged helix' DNA-binding domain"/>
    <property type="match status" value="1"/>
</dbReference>
<keyword evidence="3" id="KW-0805">Transcription regulation</keyword>
<dbReference type="InterPro" id="IPR036390">
    <property type="entry name" value="WH_DNA-bd_sf"/>
</dbReference>
<dbReference type="InterPro" id="IPR015424">
    <property type="entry name" value="PyrdxlP-dep_Trfase"/>
</dbReference>
<dbReference type="Pfam" id="PF00392">
    <property type="entry name" value="GntR"/>
    <property type="match status" value="1"/>
</dbReference>
<dbReference type="Gene3D" id="3.40.640.10">
    <property type="entry name" value="Type I PLP-dependent aspartate aminotransferase-like (Major domain)"/>
    <property type="match status" value="1"/>
</dbReference>
<evidence type="ECO:0000313" key="8">
    <source>
        <dbReference type="Proteomes" id="UP000237230"/>
    </source>
</evidence>
<dbReference type="InterPro" id="IPR051446">
    <property type="entry name" value="HTH_trans_reg/aminotransferase"/>
</dbReference>
<dbReference type="Gene3D" id="3.90.1150.10">
    <property type="entry name" value="Aspartate Aminotransferase, domain 1"/>
    <property type="match status" value="1"/>
</dbReference>
<evidence type="ECO:0000256" key="1">
    <source>
        <dbReference type="ARBA" id="ARBA00005384"/>
    </source>
</evidence>
<reference evidence="7 8" key="2">
    <citation type="submission" date="2018-03" db="EMBL/GenBank/DDBJ databases">
        <title>Draft genome of Pseudomonas putida strain KH-21-114.</title>
        <authorList>
            <person name="Yoshizawa S."/>
            <person name="Khan N.H."/>
            <person name="Nishimura M."/>
            <person name="Chiura H.X."/>
            <person name="Ogura Y."/>
            <person name="Hayashi T."/>
            <person name="Kogure K."/>
        </authorList>
    </citation>
    <scope>NUCLEOTIDE SEQUENCE [LARGE SCALE GENOMIC DNA]</scope>
    <source>
        <strain evidence="7 8">KH-21-114</strain>
    </source>
</reference>
<dbReference type="EMBL" id="MINH01000019">
    <property type="protein sequence ID" value="POG11061.1"/>
    <property type="molecule type" value="Genomic_DNA"/>
</dbReference>
<keyword evidence="2" id="KW-0663">Pyridoxal phosphate</keyword>
<evidence type="ECO:0000259" key="6">
    <source>
        <dbReference type="PROSITE" id="PS50949"/>
    </source>
</evidence>
<name>A0A2S3X651_PSEPU</name>
<feature type="domain" description="HTH gntR-type" evidence="6">
    <location>
        <begin position="10"/>
        <end position="78"/>
    </location>
</feature>
<dbReference type="InterPro" id="IPR000524">
    <property type="entry name" value="Tscrpt_reg_HTH_GntR"/>
</dbReference>
<dbReference type="GO" id="GO:0030170">
    <property type="term" value="F:pyridoxal phosphate binding"/>
    <property type="evidence" value="ECO:0007669"/>
    <property type="project" value="InterPro"/>
</dbReference>
<dbReference type="PROSITE" id="PS50949">
    <property type="entry name" value="HTH_GNTR"/>
    <property type="match status" value="1"/>
</dbReference>
<gene>
    <name evidence="7" type="ORF">BGP84_15460</name>
</gene>
<comment type="caution">
    <text evidence="7">The sequence shown here is derived from an EMBL/GenBank/DDBJ whole genome shotgun (WGS) entry which is preliminary data.</text>
</comment>
<dbReference type="AlphaFoldDB" id="A0A2S3X651"/>
<sequence>MDAKKTNKSGYTYQAVYRYLLDLIEAAPSDIEQRLPSLRQLAQRLNVSVSSTQYAYSLLEDEGRVHARPKLGYFTRGSSTPLRVERSPSLLDTVFASARQPGMLALASDAPAILLSLEKPLLMIERELTRQYPRSHAPLYQPFGEMALRSALAELYTRSAHRCWQAEHVFVGSDLRSILELSLRALDLEGKVALVESPCNWAVLRQLLAARMTIIEVPLAEDGRFDLQQLRQVLNSEPVRLAVLSSATSVPQGGLMPAADKQQICRWLAEYDVWLFENDGYGEFCFQAEAPRYRDFADPDRLLVFSTFDKVIGSEAPYGYLLCRRHTEQLQQLFLERAFRLSPIRQKSIAKLFTSRRFEQHVQRLRALLRERMMHMKALLETYGQGCLHIHEPQGGASFWLEATRSVDMRRVFERLLAQRIVIAPGEVFSQRGLWRSHLRLCYTLDWSKDIPQALQCLVRAIQDEAIQDKAQTP</sequence>
<reference evidence="7 8" key="1">
    <citation type="submission" date="2016-08" db="EMBL/GenBank/DDBJ databases">
        <authorList>
            <person name="Seilhamer J.J."/>
        </authorList>
    </citation>
    <scope>NUCLEOTIDE SEQUENCE [LARGE SCALE GENOMIC DNA]</scope>
    <source>
        <strain evidence="7 8">KH-21-114</strain>
    </source>
</reference>
<keyword evidence="4" id="KW-0238">DNA-binding</keyword>
<dbReference type="GO" id="GO:0003700">
    <property type="term" value="F:DNA-binding transcription factor activity"/>
    <property type="evidence" value="ECO:0007669"/>
    <property type="project" value="InterPro"/>
</dbReference>
<proteinExistence type="inferred from homology"/>
<dbReference type="Proteomes" id="UP000237230">
    <property type="component" value="Unassembled WGS sequence"/>
</dbReference>
<dbReference type="SUPFAM" id="SSF53383">
    <property type="entry name" value="PLP-dependent transferases"/>
    <property type="match status" value="1"/>
</dbReference>
<evidence type="ECO:0000256" key="5">
    <source>
        <dbReference type="ARBA" id="ARBA00023163"/>
    </source>
</evidence>
<dbReference type="InterPro" id="IPR036388">
    <property type="entry name" value="WH-like_DNA-bd_sf"/>
</dbReference>
<organism evidence="7 8">
    <name type="scientific">Pseudomonas putida</name>
    <name type="common">Arthrobacter siderocapsulatus</name>
    <dbReference type="NCBI Taxonomy" id="303"/>
    <lineage>
        <taxon>Bacteria</taxon>
        <taxon>Pseudomonadati</taxon>
        <taxon>Pseudomonadota</taxon>
        <taxon>Gammaproteobacteria</taxon>
        <taxon>Pseudomonadales</taxon>
        <taxon>Pseudomonadaceae</taxon>
        <taxon>Pseudomonas</taxon>
    </lineage>
</organism>
<keyword evidence="5" id="KW-0804">Transcription</keyword>
<dbReference type="Pfam" id="PF00155">
    <property type="entry name" value="Aminotran_1_2"/>
    <property type="match status" value="1"/>
</dbReference>
<dbReference type="InterPro" id="IPR015422">
    <property type="entry name" value="PyrdxlP-dep_Trfase_small"/>
</dbReference>
<dbReference type="OrthoDB" id="7016788at2"/>
<evidence type="ECO:0000256" key="4">
    <source>
        <dbReference type="ARBA" id="ARBA00023125"/>
    </source>
</evidence>
<dbReference type="CDD" id="cd00609">
    <property type="entry name" value="AAT_like"/>
    <property type="match status" value="1"/>
</dbReference>
<dbReference type="SMART" id="SM00345">
    <property type="entry name" value="HTH_GNTR"/>
    <property type="match status" value="1"/>
</dbReference>
<evidence type="ECO:0000256" key="2">
    <source>
        <dbReference type="ARBA" id="ARBA00022898"/>
    </source>
</evidence>
<dbReference type="PANTHER" id="PTHR46577:SF1">
    <property type="entry name" value="HTH-TYPE TRANSCRIPTIONAL REGULATORY PROTEIN GABR"/>
    <property type="match status" value="1"/>
</dbReference>
<accession>A0A2S3X651</accession>
<evidence type="ECO:0000256" key="3">
    <source>
        <dbReference type="ARBA" id="ARBA00023015"/>
    </source>
</evidence>
<dbReference type="PANTHER" id="PTHR46577">
    <property type="entry name" value="HTH-TYPE TRANSCRIPTIONAL REGULATORY PROTEIN GABR"/>
    <property type="match status" value="1"/>
</dbReference>